<dbReference type="InterPro" id="IPR003838">
    <property type="entry name" value="ABC3_permease_C"/>
</dbReference>
<organism evidence="8 9">
    <name type="scientific">Longibaculum muris</name>
    <dbReference type="NCBI Taxonomy" id="1796628"/>
    <lineage>
        <taxon>Bacteria</taxon>
        <taxon>Bacillati</taxon>
        <taxon>Bacillota</taxon>
        <taxon>Erysipelotrichia</taxon>
        <taxon>Erysipelotrichales</taxon>
        <taxon>Coprobacillaceae</taxon>
        <taxon>Longibaculum</taxon>
    </lineage>
</organism>
<sequence>MKDVMKLVGIMIISFCAVFVCHLFLNYYMDLIVLKDDILMGGMMIFYEAQLSTAKLISFISGGCLILTSVIMLFFYIKHYIDIHRKELGILKALGYSRLKIASHFWRFGFSVLIGCLLGYGGSFWLMPTFYATQNQDKILPDMTIHFHFLLFIFLVVLPTVLFSLLAIVYSYYKLRGSSLTLLKEAPITKAQSKKYNNNKDIPFLTELRQSTVKSKKTLAFFVIFAAFCFSSMTQMAMKMNELASEMMGVMMMVIGIILASTTLFLAITTVINGHLKTISMMRLTGYSQKECAKALLGGYRPMAYLGFVLGTIYQYGLIQMMLLVVFKDVAGIPQYHFDFVAMFISLFSFIVIYEIVMYVYSQKIKSLSIKAIMLE</sequence>
<feature type="domain" description="ABC3 transporter permease C-terminal" evidence="7">
    <location>
        <begin position="251"/>
        <end position="369"/>
    </location>
</feature>
<evidence type="ECO:0000256" key="6">
    <source>
        <dbReference type="SAM" id="Phobius"/>
    </source>
</evidence>
<evidence type="ECO:0000259" key="7">
    <source>
        <dbReference type="Pfam" id="PF02687"/>
    </source>
</evidence>
<evidence type="ECO:0000256" key="4">
    <source>
        <dbReference type="ARBA" id="ARBA00022989"/>
    </source>
</evidence>
<feature type="transmembrane region" description="Helical" evidence="6">
    <location>
        <begin position="219"/>
        <end position="238"/>
    </location>
</feature>
<gene>
    <name evidence="8" type="ORF">EDD60_12236</name>
</gene>
<evidence type="ECO:0000256" key="2">
    <source>
        <dbReference type="ARBA" id="ARBA00022475"/>
    </source>
</evidence>
<keyword evidence="9" id="KW-1185">Reference proteome</keyword>
<name>A0A4R3YLW7_9FIRM</name>
<comment type="caution">
    <text evidence="8">The sequence shown here is derived from an EMBL/GenBank/DDBJ whole genome shotgun (WGS) entry which is preliminary data.</text>
</comment>
<dbReference type="EMBL" id="SMCQ01000022">
    <property type="protein sequence ID" value="TCV93795.1"/>
    <property type="molecule type" value="Genomic_DNA"/>
</dbReference>
<evidence type="ECO:0000256" key="5">
    <source>
        <dbReference type="ARBA" id="ARBA00023136"/>
    </source>
</evidence>
<feature type="transmembrane region" description="Helical" evidence="6">
    <location>
        <begin position="7"/>
        <end position="29"/>
    </location>
</feature>
<dbReference type="GO" id="GO:0005886">
    <property type="term" value="C:plasma membrane"/>
    <property type="evidence" value="ECO:0007669"/>
    <property type="project" value="UniProtKB-SubCell"/>
</dbReference>
<evidence type="ECO:0000313" key="8">
    <source>
        <dbReference type="EMBL" id="TCV93795.1"/>
    </source>
</evidence>
<accession>A0A4R3YLW7</accession>
<protein>
    <submittedName>
        <fullName evidence="8">FtsX-like permease family protein</fullName>
    </submittedName>
</protein>
<feature type="domain" description="ABC3 transporter permease C-terminal" evidence="7">
    <location>
        <begin position="62"/>
        <end position="176"/>
    </location>
</feature>
<dbReference type="Proteomes" id="UP000295515">
    <property type="component" value="Unassembled WGS sequence"/>
</dbReference>
<keyword evidence="4 6" id="KW-1133">Transmembrane helix</keyword>
<reference evidence="8 9" key="1">
    <citation type="submission" date="2019-03" db="EMBL/GenBank/DDBJ databases">
        <title>Genomic Encyclopedia of Type Strains, Phase IV (KMG-IV): sequencing the most valuable type-strain genomes for metagenomic binning, comparative biology and taxonomic classification.</title>
        <authorList>
            <person name="Goeker M."/>
        </authorList>
    </citation>
    <scope>NUCLEOTIDE SEQUENCE [LARGE SCALE GENOMIC DNA]</scope>
    <source>
        <strain evidence="8 9">DSM 29487</strain>
    </source>
</reference>
<keyword evidence="2" id="KW-1003">Cell membrane</keyword>
<feature type="transmembrane region" description="Helical" evidence="6">
    <location>
        <begin position="304"/>
        <end position="328"/>
    </location>
</feature>
<keyword evidence="5 6" id="KW-0472">Membrane</keyword>
<feature type="transmembrane region" description="Helical" evidence="6">
    <location>
        <begin position="56"/>
        <end position="77"/>
    </location>
</feature>
<keyword evidence="3 6" id="KW-0812">Transmembrane</keyword>
<feature type="transmembrane region" description="Helical" evidence="6">
    <location>
        <begin position="105"/>
        <end position="127"/>
    </location>
</feature>
<evidence type="ECO:0000313" key="9">
    <source>
        <dbReference type="Proteomes" id="UP000295515"/>
    </source>
</evidence>
<comment type="subcellular location">
    <subcellularLocation>
        <location evidence="1">Cell membrane</location>
        <topology evidence="1">Multi-pass membrane protein</topology>
    </subcellularLocation>
</comment>
<dbReference type="PANTHER" id="PTHR30287:SF2">
    <property type="entry name" value="BLL1001 PROTEIN"/>
    <property type="match status" value="1"/>
</dbReference>
<feature type="transmembrane region" description="Helical" evidence="6">
    <location>
        <begin position="147"/>
        <end position="173"/>
    </location>
</feature>
<evidence type="ECO:0000256" key="1">
    <source>
        <dbReference type="ARBA" id="ARBA00004651"/>
    </source>
</evidence>
<feature type="transmembrane region" description="Helical" evidence="6">
    <location>
        <begin position="250"/>
        <end position="273"/>
    </location>
</feature>
<dbReference type="PANTHER" id="PTHR30287">
    <property type="entry name" value="MEMBRANE COMPONENT OF PREDICTED ABC SUPERFAMILY METABOLITE UPTAKE TRANSPORTER"/>
    <property type="match status" value="1"/>
</dbReference>
<feature type="transmembrane region" description="Helical" evidence="6">
    <location>
        <begin position="340"/>
        <end position="361"/>
    </location>
</feature>
<proteinExistence type="predicted"/>
<dbReference type="Pfam" id="PF02687">
    <property type="entry name" value="FtsX"/>
    <property type="match status" value="2"/>
</dbReference>
<dbReference type="InterPro" id="IPR038766">
    <property type="entry name" value="Membrane_comp_ABC_pdt"/>
</dbReference>
<dbReference type="AlphaFoldDB" id="A0A4R3YLW7"/>
<evidence type="ECO:0000256" key="3">
    <source>
        <dbReference type="ARBA" id="ARBA00022692"/>
    </source>
</evidence>